<accession>A0A4Q7DMN4</accession>
<dbReference type="AlphaFoldDB" id="A0A4Q7DMN4"/>
<keyword evidence="7" id="KW-0378">Hydrolase</keyword>
<dbReference type="InterPro" id="IPR035952">
    <property type="entry name" value="Rhomboid-like_sf"/>
</dbReference>
<comment type="subcellular location">
    <subcellularLocation>
        <location evidence="1">Membrane</location>
        <topology evidence="1">Multi-pass membrane protein</topology>
    </subcellularLocation>
</comment>
<evidence type="ECO:0000256" key="4">
    <source>
        <dbReference type="ARBA" id="ARBA00023136"/>
    </source>
</evidence>
<dbReference type="InterPro" id="IPR006597">
    <property type="entry name" value="Sel1-like"/>
</dbReference>
<dbReference type="SUPFAM" id="SSF144091">
    <property type="entry name" value="Rhomboid-like"/>
    <property type="match status" value="1"/>
</dbReference>
<feature type="transmembrane region" description="Helical" evidence="5">
    <location>
        <begin position="128"/>
        <end position="148"/>
    </location>
</feature>
<gene>
    <name evidence="7" type="ORF">EQU50_03855</name>
</gene>
<evidence type="ECO:0000259" key="6">
    <source>
        <dbReference type="Pfam" id="PF01694"/>
    </source>
</evidence>
<evidence type="ECO:0000313" key="8">
    <source>
        <dbReference type="Proteomes" id="UP000293550"/>
    </source>
</evidence>
<evidence type="ECO:0000256" key="3">
    <source>
        <dbReference type="ARBA" id="ARBA00022989"/>
    </source>
</evidence>
<keyword evidence="4 5" id="KW-0472">Membrane</keyword>
<dbReference type="InterPro" id="IPR050767">
    <property type="entry name" value="Sel1_AlgK"/>
</dbReference>
<sequence length="459" mass="51588">MTEEYFVKPSQRHIVAPILILLISAVFALQYHFSFLPSGESLEFHISTLVAMGGSGKNLVNMTGEYYRLLTCNFLHSGPAHFLCNIIALFFALKMLEIYISRSWILFIFMLGCLGSSCLSLFVNDPAIVSIGASGGIMALFASILLVASSLVKDTQERTDLFTHSLRVLIPSLIPSSNDAYHIDFAGHLGGAITGGILTYTLIMLTKRNLIKYTIYLMMLFFAITAAYLTYGVIDLSNKFNETKNAYFSHTMDDIKKGDKSALEWIKKAAEEGESTAQLYFGIIYLEGYGLKKDIQKGLEWIQKSVNQENTLAQWLFGLMYIDGVGVQKNLEKAFELIKKAALKGNMRALSFLGKAYQLGDGVNQNHDEAIKYYRLAANQGYALVYKNLGYLLEMQKNYKEAIKYYELAAAKNIAFACNNLGYLYQNGIGVEKNEEIAVQWFKKGEKEFEQWKKARGIQ</sequence>
<dbReference type="Proteomes" id="UP000293550">
    <property type="component" value="Unassembled WGS sequence"/>
</dbReference>
<name>A0A4Q7DMN4_9PROT</name>
<dbReference type="OrthoDB" id="112232at2"/>
<dbReference type="GO" id="GO:0006508">
    <property type="term" value="P:proteolysis"/>
    <property type="evidence" value="ECO:0007669"/>
    <property type="project" value="UniProtKB-KW"/>
</dbReference>
<feature type="transmembrane region" description="Helical" evidence="5">
    <location>
        <begin position="213"/>
        <end position="234"/>
    </location>
</feature>
<evidence type="ECO:0000256" key="1">
    <source>
        <dbReference type="ARBA" id="ARBA00004141"/>
    </source>
</evidence>
<dbReference type="GO" id="GO:0004252">
    <property type="term" value="F:serine-type endopeptidase activity"/>
    <property type="evidence" value="ECO:0007669"/>
    <property type="project" value="InterPro"/>
</dbReference>
<dbReference type="EMBL" id="SCFB01000005">
    <property type="protein sequence ID" value="RZI46076.1"/>
    <property type="molecule type" value="Genomic_DNA"/>
</dbReference>
<feature type="domain" description="Peptidase S54 rhomboid" evidence="6">
    <location>
        <begin position="64"/>
        <end position="203"/>
    </location>
</feature>
<feature type="transmembrane region" description="Helical" evidence="5">
    <location>
        <begin position="104"/>
        <end position="122"/>
    </location>
</feature>
<keyword evidence="2 5" id="KW-0812">Transmembrane</keyword>
<feature type="transmembrane region" description="Helical" evidence="5">
    <location>
        <begin position="66"/>
        <end position="92"/>
    </location>
</feature>
<evidence type="ECO:0000256" key="2">
    <source>
        <dbReference type="ARBA" id="ARBA00022692"/>
    </source>
</evidence>
<evidence type="ECO:0000256" key="5">
    <source>
        <dbReference type="SAM" id="Phobius"/>
    </source>
</evidence>
<organism evidence="7 8">
    <name type="scientific">Candidatus Finniella inopinata</name>
    <dbReference type="NCBI Taxonomy" id="1696036"/>
    <lineage>
        <taxon>Bacteria</taxon>
        <taxon>Pseudomonadati</taxon>
        <taxon>Pseudomonadota</taxon>
        <taxon>Alphaproteobacteria</taxon>
        <taxon>Holosporales</taxon>
        <taxon>Candidatus Paracaedibacteraceae</taxon>
        <taxon>Candidatus Finniella</taxon>
    </lineage>
</organism>
<evidence type="ECO:0000313" key="7">
    <source>
        <dbReference type="EMBL" id="RZI46076.1"/>
    </source>
</evidence>
<keyword evidence="3 5" id="KW-1133">Transmembrane helix</keyword>
<dbReference type="PANTHER" id="PTHR11102">
    <property type="entry name" value="SEL-1-LIKE PROTEIN"/>
    <property type="match status" value="1"/>
</dbReference>
<dbReference type="Gene3D" id="1.20.1540.10">
    <property type="entry name" value="Rhomboid-like"/>
    <property type="match status" value="1"/>
</dbReference>
<keyword evidence="7" id="KW-0645">Protease</keyword>
<reference evidence="7 8" key="1">
    <citation type="submission" date="2018-10" db="EMBL/GenBank/DDBJ databases">
        <title>An updated phylogeny of the Alphaproteobacteria reveals that the parasitic Rickettsiales and Holosporales have independent origins.</title>
        <authorList>
            <person name="Munoz-Gomez S.A."/>
            <person name="Hess S."/>
            <person name="Burger G."/>
            <person name="Lang B.F."/>
            <person name="Susko E."/>
            <person name="Slamovits C.H."/>
            <person name="Roger A.J."/>
        </authorList>
    </citation>
    <scope>NUCLEOTIDE SEQUENCE [LARGE SCALE GENOMIC DNA]</scope>
    <source>
        <strain evidence="7">HOLO01</strain>
    </source>
</reference>
<dbReference type="Pfam" id="PF08238">
    <property type="entry name" value="Sel1"/>
    <property type="match status" value="6"/>
</dbReference>
<dbReference type="SUPFAM" id="SSF81901">
    <property type="entry name" value="HCP-like"/>
    <property type="match status" value="1"/>
</dbReference>
<dbReference type="InterPro" id="IPR011990">
    <property type="entry name" value="TPR-like_helical_dom_sf"/>
</dbReference>
<proteinExistence type="predicted"/>
<protein>
    <submittedName>
        <fullName evidence="7">Rhomboid family intramembrane serine protease</fullName>
    </submittedName>
</protein>
<dbReference type="GO" id="GO:0016020">
    <property type="term" value="C:membrane"/>
    <property type="evidence" value="ECO:0007669"/>
    <property type="project" value="UniProtKB-SubCell"/>
</dbReference>
<feature type="transmembrane region" description="Helical" evidence="5">
    <location>
        <begin position="14"/>
        <end position="33"/>
    </location>
</feature>
<dbReference type="Pfam" id="PF01694">
    <property type="entry name" value="Rhomboid"/>
    <property type="match status" value="1"/>
</dbReference>
<dbReference type="SMART" id="SM00671">
    <property type="entry name" value="SEL1"/>
    <property type="match status" value="5"/>
</dbReference>
<keyword evidence="8" id="KW-1185">Reference proteome</keyword>
<dbReference type="PANTHER" id="PTHR11102:SF160">
    <property type="entry name" value="ERAD-ASSOCIATED E3 UBIQUITIN-PROTEIN LIGASE COMPONENT HRD3"/>
    <property type="match status" value="1"/>
</dbReference>
<comment type="caution">
    <text evidence="7">The sequence shown here is derived from an EMBL/GenBank/DDBJ whole genome shotgun (WGS) entry which is preliminary data.</text>
</comment>
<dbReference type="RefSeq" id="WP_130153834.1">
    <property type="nucleotide sequence ID" value="NZ_SCFB01000005.1"/>
</dbReference>
<dbReference type="Gene3D" id="1.25.40.10">
    <property type="entry name" value="Tetratricopeptide repeat domain"/>
    <property type="match status" value="2"/>
</dbReference>
<dbReference type="InterPro" id="IPR022764">
    <property type="entry name" value="Peptidase_S54_rhomboid_dom"/>
</dbReference>